<proteinExistence type="predicted"/>
<dbReference type="Proteomes" id="UP001187192">
    <property type="component" value="Unassembled WGS sequence"/>
</dbReference>
<name>A0AA88ARL2_FICCA</name>
<protein>
    <submittedName>
        <fullName evidence="1">Uncharacterized protein</fullName>
    </submittedName>
</protein>
<dbReference type="AlphaFoldDB" id="A0AA88ARL2"/>
<evidence type="ECO:0000313" key="1">
    <source>
        <dbReference type="EMBL" id="GMN45426.1"/>
    </source>
</evidence>
<sequence>MLTEIQRVSLRRCLREGNEYFIALSTSVSFAAKLLEREREWGRERERERERETFFCFPALAKWVLPLPVWFHNIRSVGWWIEQSNDKCDRNVSGGKQRDGFWSVSGS</sequence>
<accession>A0AA88ARL2</accession>
<reference evidence="1" key="1">
    <citation type="submission" date="2023-07" db="EMBL/GenBank/DDBJ databases">
        <title>draft genome sequence of fig (Ficus carica).</title>
        <authorList>
            <person name="Takahashi T."/>
            <person name="Nishimura K."/>
        </authorList>
    </citation>
    <scope>NUCLEOTIDE SEQUENCE</scope>
</reference>
<comment type="caution">
    <text evidence="1">The sequence shown here is derived from an EMBL/GenBank/DDBJ whole genome shotgun (WGS) entry which is preliminary data.</text>
</comment>
<organism evidence="1 2">
    <name type="scientific">Ficus carica</name>
    <name type="common">Common fig</name>
    <dbReference type="NCBI Taxonomy" id="3494"/>
    <lineage>
        <taxon>Eukaryota</taxon>
        <taxon>Viridiplantae</taxon>
        <taxon>Streptophyta</taxon>
        <taxon>Embryophyta</taxon>
        <taxon>Tracheophyta</taxon>
        <taxon>Spermatophyta</taxon>
        <taxon>Magnoliopsida</taxon>
        <taxon>eudicotyledons</taxon>
        <taxon>Gunneridae</taxon>
        <taxon>Pentapetalae</taxon>
        <taxon>rosids</taxon>
        <taxon>fabids</taxon>
        <taxon>Rosales</taxon>
        <taxon>Moraceae</taxon>
        <taxon>Ficeae</taxon>
        <taxon>Ficus</taxon>
    </lineage>
</organism>
<gene>
    <name evidence="1" type="ORF">TIFTF001_014619</name>
</gene>
<keyword evidence="2" id="KW-1185">Reference proteome</keyword>
<dbReference type="EMBL" id="BTGU01000020">
    <property type="protein sequence ID" value="GMN45426.1"/>
    <property type="molecule type" value="Genomic_DNA"/>
</dbReference>
<evidence type="ECO:0000313" key="2">
    <source>
        <dbReference type="Proteomes" id="UP001187192"/>
    </source>
</evidence>